<evidence type="ECO:0000313" key="4">
    <source>
        <dbReference type="Proteomes" id="UP000284375"/>
    </source>
</evidence>
<dbReference type="EMBL" id="LJZO01000036">
    <property type="protein sequence ID" value="ROV92645.1"/>
    <property type="molecule type" value="Genomic_DNA"/>
</dbReference>
<name>A0A423VNQ0_CYTCH</name>
<feature type="transmembrane region" description="Helical" evidence="1">
    <location>
        <begin position="226"/>
        <end position="246"/>
    </location>
</feature>
<gene>
    <name evidence="3" type="ORF">VSDG_06563</name>
</gene>
<feature type="chain" id="PRO_5019417848" evidence="2">
    <location>
        <begin position="29"/>
        <end position="627"/>
    </location>
</feature>
<protein>
    <submittedName>
        <fullName evidence="3">Uncharacterized protein</fullName>
    </submittedName>
</protein>
<dbReference type="Proteomes" id="UP000284375">
    <property type="component" value="Unassembled WGS sequence"/>
</dbReference>
<reference evidence="3 4" key="1">
    <citation type="submission" date="2015-09" db="EMBL/GenBank/DDBJ databases">
        <title>Host preference determinants of Valsa canker pathogens revealed by comparative genomics.</title>
        <authorList>
            <person name="Yin Z."/>
            <person name="Huang L."/>
        </authorList>
    </citation>
    <scope>NUCLEOTIDE SEQUENCE [LARGE SCALE GENOMIC DNA]</scope>
    <source>
        <strain evidence="3 4">YSFL</strain>
    </source>
</reference>
<dbReference type="OrthoDB" id="3009728at2759"/>
<keyword evidence="2" id="KW-0732">Signal</keyword>
<keyword evidence="4" id="KW-1185">Reference proteome</keyword>
<sequence length="627" mass="67989">MKIGTMTRTTATLVALALLQLLPSPACAYMRGIPTHQFDVFFPGWDGMIQEILRTNCSRQYYYYRRGEHGPEGEAFMVFHVIECVLQQFPEFRKSEMAASAVILGLLPTTLQSLGSTSAETSLLGLRRPVLALLCAIGSPAVRRMTGGGFVKTVSKVMVRARQDDEASVFVMPGLSSARIPATYWLWVSALEYAAVGGAVANVMLLTYQLGVHAVVVFSPKTIVLLPLWTALAVVIHLAGVLALYLRVRLRKVSGGERGGGWRGRGFWLADEAVPSLFQSPKIWELRRENIWFQITTWLLSIGTVAHTVFGTLILSSLLFFSVADSVTIVGRYAASTIACRTVLRFELAGMSEATKHREHKEGRGEEVELATGPINSPLTHIAPPSTAIDSAFTWLPALEHRYTTTPAMSSGLPSLFMGFAAASLCTPPLISIKPLDILVGKKPGQTLLTVTCLGPSSSARFRPRWRTPALLAEYPNVACLPRVPTPSPATEDVMSTLLGSSTRARACSRGANSRIVLNTARTLRSMTLAKALSGCVSKASPHVAPALARRMSTWSVCFFTPSRRAWTPSTLLLSAGTEMACAPGERLGRALRSLTASSQALALREEMKTLEQPAWRSLDEGKGGEV</sequence>
<feature type="signal peptide" evidence="2">
    <location>
        <begin position="1"/>
        <end position="28"/>
    </location>
</feature>
<keyword evidence="1" id="KW-0472">Membrane</keyword>
<evidence type="ECO:0000313" key="3">
    <source>
        <dbReference type="EMBL" id="ROV92645.1"/>
    </source>
</evidence>
<organism evidence="3 4">
    <name type="scientific">Cytospora chrysosperma</name>
    <name type="common">Cytospora canker fungus</name>
    <name type="synonym">Sphaeria chrysosperma</name>
    <dbReference type="NCBI Taxonomy" id="252740"/>
    <lineage>
        <taxon>Eukaryota</taxon>
        <taxon>Fungi</taxon>
        <taxon>Dikarya</taxon>
        <taxon>Ascomycota</taxon>
        <taxon>Pezizomycotina</taxon>
        <taxon>Sordariomycetes</taxon>
        <taxon>Sordariomycetidae</taxon>
        <taxon>Diaporthales</taxon>
        <taxon>Cytosporaceae</taxon>
        <taxon>Cytospora</taxon>
    </lineage>
</organism>
<evidence type="ECO:0000256" key="1">
    <source>
        <dbReference type="SAM" id="Phobius"/>
    </source>
</evidence>
<proteinExistence type="predicted"/>
<accession>A0A423VNQ0</accession>
<evidence type="ECO:0000256" key="2">
    <source>
        <dbReference type="SAM" id="SignalP"/>
    </source>
</evidence>
<feature type="transmembrane region" description="Helical" evidence="1">
    <location>
        <begin position="297"/>
        <end position="321"/>
    </location>
</feature>
<keyword evidence="1" id="KW-1133">Transmembrane helix</keyword>
<keyword evidence="1" id="KW-0812">Transmembrane</keyword>
<dbReference type="AlphaFoldDB" id="A0A423VNQ0"/>
<comment type="caution">
    <text evidence="3">The sequence shown here is derived from an EMBL/GenBank/DDBJ whole genome shotgun (WGS) entry which is preliminary data.</text>
</comment>